<comment type="domain">
    <text evidence="11">The middle region has homology to RecA with ATPase motifs including the RadA KNRFG motif, while the C-terminus is homologous to Lon protease.</text>
</comment>
<evidence type="ECO:0000256" key="11">
    <source>
        <dbReference type="HAMAP-Rule" id="MF_01498"/>
    </source>
</evidence>
<comment type="function">
    <text evidence="11">Plays a role in repairing double-strand DNA breaks, probably involving stabilizing or processing branched DNA or blocked replication forks.</text>
</comment>
<dbReference type="HAMAP" id="MF_01498">
    <property type="entry name" value="RadA_bact"/>
    <property type="match status" value="1"/>
</dbReference>
<keyword evidence="9 11" id="KW-0238">DNA-binding</keyword>
<comment type="similarity">
    <text evidence="11 13">Belongs to the RecA family. RadA subfamily.</text>
</comment>
<keyword evidence="2 11" id="KW-0547">Nucleotide-binding</keyword>
<dbReference type="RefSeq" id="WP_131918806.1">
    <property type="nucleotide sequence ID" value="NZ_JAOQNU010000008.1"/>
</dbReference>
<dbReference type="FunFam" id="3.40.50.300:FF:000050">
    <property type="entry name" value="DNA repair protein RadA"/>
    <property type="match status" value="1"/>
</dbReference>
<dbReference type="CDD" id="cd01121">
    <property type="entry name" value="RadA_SMS_N"/>
    <property type="match status" value="1"/>
</dbReference>
<feature type="binding site" evidence="11">
    <location>
        <begin position="99"/>
        <end position="106"/>
    </location>
    <ligand>
        <name>ATP</name>
        <dbReference type="ChEBI" id="CHEBI:30616"/>
    </ligand>
</feature>
<comment type="caution">
    <text evidence="15">The sequence shown here is derived from an EMBL/GenBank/DDBJ whole genome shotgun (WGS) entry which is preliminary data.</text>
</comment>
<dbReference type="GO" id="GO:0008270">
    <property type="term" value="F:zinc ion binding"/>
    <property type="evidence" value="ECO:0007669"/>
    <property type="project" value="UniProtKB-KW"/>
</dbReference>
<dbReference type="Gene3D" id="3.30.230.10">
    <property type="match status" value="1"/>
</dbReference>
<protein>
    <recommendedName>
        <fullName evidence="11 12">DNA repair protein RadA</fullName>
    </recommendedName>
</protein>
<evidence type="ECO:0000256" key="7">
    <source>
        <dbReference type="ARBA" id="ARBA00022840"/>
    </source>
</evidence>
<dbReference type="GO" id="GO:0005524">
    <property type="term" value="F:ATP binding"/>
    <property type="evidence" value="ECO:0007669"/>
    <property type="project" value="UniProtKB-UniRule"/>
</dbReference>
<dbReference type="GO" id="GO:0005829">
    <property type="term" value="C:cytosol"/>
    <property type="evidence" value="ECO:0007669"/>
    <property type="project" value="TreeGrafter"/>
</dbReference>
<feature type="domain" description="RecA family profile 1" evidence="14">
    <location>
        <begin position="70"/>
        <end position="219"/>
    </location>
</feature>
<dbReference type="InterPro" id="IPR014721">
    <property type="entry name" value="Ribsml_uS5_D2-typ_fold_subgr"/>
</dbReference>
<evidence type="ECO:0000256" key="1">
    <source>
        <dbReference type="ARBA" id="ARBA00022723"/>
    </source>
</evidence>
<dbReference type="Pfam" id="PF18073">
    <property type="entry name" value="Zn_ribbon_LapB"/>
    <property type="match status" value="1"/>
</dbReference>
<evidence type="ECO:0000256" key="6">
    <source>
        <dbReference type="ARBA" id="ARBA00022833"/>
    </source>
</evidence>
<evidence type="ECO:0000313" key="16">
    <source>
        <dbReference type="Proteomes" id="UP000294813"/>
    </source>
</evidence>
<proteinExistence type="inferred from homology"/>
<evidence type="ECO:0000256" key="10">
    <source>
        <dbReference type="ARBA" id="ARBA00023204"/>
    </source>
</evidence>
<evidence type="ECO:0000256" key="8">
    <source>
        <dbReference type="ARBA" id="ARBA00023016"/>
    </source>
</evidence>
<accession>A0A4R2RL66</accession>
<dbReference type="Gene3D" id="3.40.50.300">
    <property type="entry name" value="P-loop containing nucleotide triphosphate hydrolases"/>
    <property type="match status" value="1"/>
</dbReference>
<dbReference type="Pfam" id="PF13541">
    <property type="entry name" value="ChlI"/>
    <property type="match status" value="1"/>
</dbReference>
<reference evidence="15 16" key="1">
    <citation type="submission" date="2019-03" db="EMBL/GenBank/DDBJ databases">
        <title>Genomic Encyclopedia of Type Strains, Phase IV (KMG-IV): sequencing the most valuable type-strain genomes for metagenomic binning, comparative biology and taxonomic classification.</title>
        <authorList>
            <person name="Goeker M."/>
        </authorList>
    </citation>
    <scope>NUCLEOTIDE SEQUENCE [LARGE SCALE GENOMIC DNA]</scope>
    <source>
        <strain evidence="15 16">DSM 11170</strain>
    </source>
</reference>
<keyword evidence="6 13" id="KW-0862">Zinc</keyword>
<sequence length="462" mass="49603">MAKEKTRFFCKECGQESLKWMGRCPGCDAWNSLVEEKVAKASPAPRYGIQGQGAPGRSAPVHIDAAEAGESLRFSTGIQELDRVLGGGIVEGSLTLLAGDPGIGKSTLLLQVAEKIAAQGRTVLYISGEESIQQVKMRAHRLGVRDVPLYLLAETDIEAMSEAIVKTGPKWVVVDSIQTAYWATLGSAPGNVAQVRECAAHLLRIAKDLSIAITLVGHVTKEGSIAGPRVLEHMVDAVLYLEGERNYPYRVLRGVKNRFGSTNELGIFEMRGEGMAEVANPSAFFLAERTQGVAGSVVVPCLEGTRTVLVEIQALVTPTAFGQARRMATGLDYNRTVLLAAVLDKRVGLHLGQQDIYVNVAGGLKIMEPAADLGVVVAIASGWRNRSADPECVVFGEVGLTGEVRAVAHLEKRVKEAAKLGFKRCICPQQNRKYWKDAIDTVDMEVIGVNTVDEALVAALGS</sequence>
<dbReference type="SUPFAM" id="SSF54211">
    <property type="entry name" value="Ribosomal protein S5 domain 2-like"/>
    <property type="match status" value="1"/>
</dbReference>
<gene>
    <name evidence="11" type="primary">radA</name>
    <name evidence="15" type="ORF">EDD73_10813</name>
</gene>
<dbReference type="GO" id="GO:0000725">
    <property type="term" value="P:recombinational repair"/>
    <property type="evidence" value="ECO:0007669"/>
    <property type="project" value="UniProtKB-UniRule"/>
</dbReference>
<keyword evidence="7 11" id="KW-0067">ATP-binding</keyword>
<keyword evidence="8 11" id="KW-0346">Stress response</keyword>
<dbReference type="GO" id="GO:0140664">
    <property type="term" value="F:ATP-dependent DNA damage sensor activity"/>
    <property type="evidence" value="ECO:0007669"/>
    <property type="project" value="InterPro"/>
</dbReference>
<keyword evidence="16" id="KW-1185">Reference proteome</keyword>
<dbReference type="OrthoDB" id="9803906at2"/>
<evidence type="ECO:0000259" key="14">
    <source>
        <dbReference type="PROSITE" id="PS50162"/>
    </source>
</evidence>
<dbReference type="SUPFAM" id="SSF52540">
    <property type="entry name" value="P-loop containing nucleoside triphosphate hydrolases"/>
    <property type="match status" value="1"/>
</dbReference>
<organism evidence="15 16">
    <name type="scientific">Heliophilum fasciatum</name>
    <dbReference type="NCBI Taxonomy" id="35700"/>
    <lineage>
        <taxon>Bacteria</taxon>
        <taxon>Bacillati</taxon>
        <taxon>Bacillota</taxon>
        <taxon>Clostridia</taxon>
        <taxon>Eubacteriales</taxon>
        <taxon>Heliobacteriaceae</taxon>
        <taxon>Heliophilum</taxon>
    </lineage>
</organism>
<dbReference type="InterPro" id="IPR020568">
    <property type="entry name" value="Ribosomal_Su5_D2-typ_SF"/>
</dbReference>
<comment type="function">
    <text evidence="13">DNA-dependent ATPase involved in processing of recombination intermediates, plays a role in repairing DNA breaks. Stimulates the branch migration of RecA-mediated strand transfer reactions, allowing the 3' invading strand to extend heteroduplex DNA faster. Binds ssDNA in the presence of ADP but not other nucleotides, has ATPase activity that is stimulated by ssDNA and various branched DNA structures, but inhibited by SSB. Does not have RecA's homology-searching function.</text>
</comment>
<dbReference type="InterPro" id="IPR004504">
    <property type="entry name" value="DNA_repair_RadA"/>
</dbReference>
<dbReference type="InterPro" id="IPR041166">
    <property type="entry name" value="Rubredoxin_2"/>
</dbReference>
<name>A0A4R2RL66_9FIRM</name>
<dbReference type="SMART" id="SM00382">
    <property type="entry name" value="AAA"/>
    <property type="match status" value="1"/>
</dbReference>
<keyword evidence="1 11" id="KW-0479">Metal-binding</keyword>
<feature type="region of interest" description="Lon-protease-like" evidence="11">
    <location>
        <begin position="355"/>
        <end position="462"/>
    </location>
</feature>
<dbReference type="PANTHER" id="PTHR32472">
    <property type="entry name" value="DNA REPAIR PROTEIN RADA"/>
    <property type="match status" value="1"/>
</dbReference>
<feature type="short sequence motif" description="RadA KNRFG motif" evidence="11">
    <location>
        <begin position="256"/>
        <end position="260"/>
    </location>
</feature>
<evidence type="ECO:0000256" key="4">
    <source>
        <dbReference type="ARBA" id="ARBA00022771"/>
    </source>
</evidence>
<dbReference type="NCBIfam" id="TIGR00416">
    <property type="entry name" value="sms"/>
    <property type="match status" value="1"/>
</dbReference>
<dbReference type="AlphaFoldDB" id="A0A4R2RL66"/>
<evidence type="ECO:0000256" key="13">
    <source>
        <dbReference type="RuleBase" id="RU003555"/>
    </source>
</evidence>
<evidence type="ECO:0000313" key="15">
    <source>
        <dbReference type="EMBL" id="TCP64660.1"/>
    </source>
</evidence>
<dbReference type="GO" id="GO:0003684">
    <property type="term" value="F:damaged DNA binding"/>
    <property type="evidence" value="ECO:0007669"/>
    <property type="project" value="InterPro"/>
</dbReference>
<dbReference type="PRINTS" id="PR01874">
    <property type="entry name" value="DNAREPAIRADA"/>
</dbReference>
<evidence type="ECO:0000256" key="12">
    <source>
        <dbReference type="NCBIfam" id="TIGR00416"/>
    </source>
</evidence>
<dbReference type="PROSITE" id="PS50162">
    <property type="entry name" value="RECA_2"/>
    <property type="match status" value="1"/>
</dbReference>
<dbReference type="InterPro" id="IPR003593">
    <property type="entry name" value="AAA+_ATPase"/>
</dbReference>
<dbReference type="GO" id="GO:0016787">
    <property type="term" value="F:hydrolase activity"/>
    <property type="evidence" value="ECO:0007669"/>
    <property type="project" value="UniProtKB-KW"/>
</dbReference>
<keyword evidence="4 13" id="KW-0863">Zinc-finger</keyword>
<dbReference type="Proteomes" id="UP000294813">
    <property type="component" value="Unassembled WGS sequence"/>
</dbReference>
<evidence type="ECO:0000256" key="5">
    <source>
        <dbReference type="ARBA" id="ARBA00022801"/>
    </source>
</evidence>
<evidence type="ECO:0000256" key="9">
    <source>
        <dbReference type="ARBA" id="ARBA00023125"/>
    </source>
</evidence>
<keyword evidence="5" id="KW-0378">Hydrolase</keyword>
<dbReference type="PANTHER" id="PTHR32472:SF10">
    <property type="entry name" value="DNA REPAIR PROTEIN RADA-LIKE PROTEIN"/>
    <property type="match status" value="1"/>
</dbReference>
<evidence type="ECO:0000256" key="3">
    <source>
        <dbReference type="ARBA" id="ARBA00022763"/>
    </source>
</evidence>
<evidence type="ECO:0000256" key="2">
    <source>
        <dbReference type="ARBA" id="ARBA00022741"/>
    </source>
</evidence>
<dbReference type="InterPro" id="IPR027417">
    <property type="entry name" value="P-loop_NTPase"/>
</dbReference>
<keyword evidence="3 11" id="KW-0227">DNA damage</keyword>
<dbReference type="InterPro" id="IPR020588">
    <property type="entry name" value="RecA_ATP-bd"/>
</dbReference>
<dbReference type="EMBL" id="SLXT01000008">
    <property type="protein sequence ID" value="TCP64660.1"/>
    <property type="molecule type" value="Genomic_DNA"/>
</dbReference>
<keyword evidence="10 11" id="KW-0234">DNA repair</keyword>
<dbReference type="Pfam" id="PF13481">
    <property type="entry name" value="AAA_25"/>
    <property type="match status" value="1"/>
</dbReference>